<protein>
    <submittedName>
        <fullName evidence="1">Uncharacterized protein</fullName>
    </submittedName>
</protein>
<comment type="caution">
    <text evidence="1">The sequence shown here is derived from an EMBL/GenBank/DDBJ whole genome shotgun (WGS) entry which is preliminary data.</text>
</comment>
<evidence type="ECO:0000313" key="2">
    <source>
        <dbReference type="Proteomes" id="UP001630127"/>
    </source>
</evidence>
<dbReference type="Proteomes" id="UP001630127">
    <property type="component" value="Unassembled WGS sequence"/>
</dbReference>
<dbReference type="EMBL" id="JBJUIK010000002">
    <property type="protein sequence ID" value="KAL3534912.1"/>
    <property type="molecule type" value="Genomic_DNA"/>
</dbReference>
<gene>
    <name evidence="1" type="ORF">ACH5RR_003373</name>
</gene>
<organism evidence="1 2">
    <name type="scientific">Cinchona calisaya</name>
    <dbReference type="NCBI Taxonomy" id="153742"/>
    <lineage>
        <taxon>Eukaryota</taxon>
        <taxon>Viridiplantae</taxon>
        <taxon>Streptophyta</taxon>
        <taxon>Embryophyta</taxon>
        <taxon>Tracheophyta</taxon>
        <taxon>Spermatophyta</taxon>
        <taxon>Magnoliopsida</taxon>
        <taxon>eudicotyledons</taxon>
        <taxon>Gunneridae</taxon>
        <taxon>Pentapetalae</taxon>
        <taxon>asterids</taxon>
        <taxon>lamiids</taxon>
        <taxon>Gentianales</taxon>
        <taxon>Rubiaceae</taxon>
        <taxon>Cinchonoideae</taxon>
        <taxon>Cinchoneae</taxon>
        <taxon>Cinchona</taxon>
    </lineage>
</organism>
<accession>A0ABD3AVC1</accession>
<name>A0ABD3AVC1_9GENT</name>
<evidence type="ECO:0000313" key="1">
    <source>
        <dbReference type="EMBL" id="KAL3534912.1"/>
    </source>
</evidence>
<proteinExistence type="predicted"/>
<dbReference type="AlphaFoldDB" id="A0ABD3AVC1"/>
<reference evidence="1 2" key="1">
    <citation type="submission" date="2024-11" db="EMBL/GenBank/DDBJ databases">
        <title>A near-complete genome assembly of Cinchona calisaya.</title>
        <authorList>
            <person name="Lian D.C."/>
            <person name="Zhao X.W."/>
            <person name="Wei L."/>
        </authorList>
    </citation>
    <scope>NUCLEOTIDE SEQUENCE [LARGE SCALE GENOMIC DNA]</scope>
    <source>
        <tissue evidence="1">Nenye</tissue>
    </source>
</reference>
<keyword evidence="2" id="KW-1185">Reference proteome</keyword>
<sequence length="69" mass="7536">MIPKASTIPLSAMKLRGAVMKKCRKAKMEMTLEASRVAQCHYCNFNTFNTDVVAAVPSSTAANLLFVDL</sequence>